<accession>A0A091B7V1</accession>
<dbReference type="RefSeq" id="WP_052049153.1">
    <property type="nucleotide sequence ID" value="NZ_AUFF01000012.1"/>
</dbReference>
<dbReference type="OrthoDB" id="9800417at2"/>
<evidence type="ECO:0000259" key="1">
    <source>
        <dbReference type="Pfam" id="PF03372"/>
    </source>
</evidence>
<gene>
    <name evidence="2" type="ORF">P873_13885</name>
</gene>
<dbReference type="EMBL" id="AWXU01000049">
    <property type="protein sequence ID" value="KFN48743.1"/>
    <property type="molecule type" value="Genomic_DNA"/>
</dbReference>
<dbReference type="InterPro" id="IPR036691">
    <property type="entry name" value="Endo/exonu/phosph_ase_sf"/>
</dbReference>
<dbReference type="eggNOG" id="COG2374">
    <property type="taxonomic scope" value="Bacteria"/>
</dbReference>
<dbReference type="SUPFAM" id="SSF56219">
    <property type="entry name" value="DNase I-like"/>
    <property type="match status" value="1"/>
</dbReference>
<dbReference type="PANTHER" id="PTHR42834">
    <property type="entry name" value="ENDONUCLEASE/EXONUCLEASE/PHOSPHATASE FAMILY PROTEIN (AFU_ORTHOLOGUE AFUA_3G09210)"/>
    <property type="match status" value="1"/>
</dbReference>
<reference evidence="2 3" key="1">
    <citation type="submission" date="2013-09" db="EMBL/GenBank/DDBJ databases">
        <title>Genome sequencing of Arenimonas composti.</title>
        <authorList>
            <person name="Chen F."/>
            <person name="Wang G."/>
        </authorList>
    </citation>
    <scope>NUCLEOTIDE SEQUENCE [LARGE SCALE GENOMIC DNA]</scope>
    <source>
        <strain evidence="2 3">TR7-09</strain>
    </source>
</reference>
<dbReference type="Proteomes" id="UP000029391">
    <property type="component" value="Unassembled WGS sequence"/>
</dbReference>
<dbReference type="Pfam" id="PF03372">
    <property type="entry name" value="Exo_endo_phos"/>
    <property type="match status" value="1"/>
</dbReference>
<comment type="caution">
    <text evidence="2">The sequence shown here is derived from an EMBL/GenBank/DDBJ whole genome shotgun (WGS) entry which is preliminary data.</text>
</comment>
<evidence type="ECO:0000313" key="2">
    <source>
        <dbReference type="EMBL" id="KFN48743.1"/>
    </source>
</evidence>
<dbReference type="NCBIfam" id="NF033681">
    <property type="entry name" value="ExeM_NucH_DNase"/>
    <property type="match status" value="1"/>
</dbReference>
<sequence length="604" mass="63531">MRRSPLFVLGLLLAGCSGPEGEAPAPLPASAVPAAPAAPTGPARPATIAALQGTGARSAYVGEYAVVEGVVTGPFLGGLGGVFIQSLQDDGNPATSEGLWLPRPENAEPRLRAGDHVRATGTVAEIGEGDATLTALADAQVEVLAQGVAFQPLKLEAPPADWEALEGMRVRIEIGLDVVGLESLGRFGELAVAFDGPVYVPTELSAPAGAGAIAAQNAARTIRLDDGSSRRDPDALWYLPAKPGDVAPLRAGSRITGIEGVVDQRFGGWRIQLTDKLGAVSQADRPAPPQVPGDLRIASLNVLNLFNGDGRGGAFEEGRGARNAGEYQRQQKKLVALAQGLDADIIGLMEIENDGFGPESAIAQFVAALNAAGPHSDWRFVDAGAGPGEDMIRVALVYRGERVAPVGDPQTLLTGPFAGRSRAPLLQAFRAGSGPVFAVAVNHFKSKGGCDEARGDDVDRNDGQGCWNDTRQASARALHMWLEENPTGASPVGTVVIGDLNAYSEEDPVRLLRNFGWRDAFALVPPTGGERPYSFIYGGQRGRLDHALLRGVLSERLRGVAYWNVNAAEADLFDYRTERPGTPGPWRASDHDPVLLGFDLRDEG</sequence>
<dbReference type="Gene3D" id="3.60.10.10">
    <property type="entry name" value="Endonuclease/exonuclease/phosphatase"/>
    <property type="match status" value="1"/>
</dbReference>
<dbReference type="STRING" id="1121013.GCA_000426365_02671"/>
<dbReference type="PANTHER" id="PTHR42834:SF1">
    <property type="entry name" value="ENDONUCLEASE_EXONUCLEASE_PHOSPHATASE FAMILY PROTEIN (AFU_ORTHOLOGUE AFUA_3G09210)"/>
    <property type="match status" value="1"/>
</dbReference>
<dbReference type="PROSITE" id="PS51257">
    <property type="entry name" value="PROKAR_LIPOPROTEIN"/>
    <property type="match status" value="1"/>
</dbReference>
<organism evidence="2 3">
    <name type="scientific">Arenimonas composti TR7-09 = DSM 18010</name>
    <dbReference type="NCBI Taxonomy" id="1121013"/>
    <lineage>
        <taxon>Bacteria</taxon>
        <taxon>Pseudomonadati</taxon>
        <taxon>Pseudomonadota</taxon>
        <taxon>Gammaproteobacteria</taxon>
        <taxon>Lysobacterales</taxon>
        <taxon>Lysobacteraceae</taxon>
        <taxon>Arenimonas</taxon>
    </lineage>
</organism>
<dbReference type="GO" id="GO:0003824">
    <property type="term" value="F:catalytic activity"/>
    <property type="evidence" value="ECO:0007669"/>
    <property type="project" value="InterPro"/>
</dbReference>
<dbReference type="CDD" id="cd04486">
    <property type="entry name" value="YhcR_OBF_like"/>
    <property type="match status" value="1"/>
</dbReference>
<evidence type="ECO:0000313" key="3">
    <source>
        <dbReference type="Proteomes" id="UP000029391"/>
    </source>
</evidence>
<dbReference type="InterPro" id="IPR005135">
    <property type="entry name" value="Endo/exonuclease/phosphatase"/>
</dbReference>
<dbReference type="AlphaFoldDB" id="A0A091B7V1"/>
<name>A0A091B7V1_9GAMM</name>
<feature type="domain" description="Endonuclease/exonuclease/phosphatase" evidence="1">
    <location>
        <begin position="304"/>
        <end position="591"/>
    </location>
</feature>
<proteinExistence type="predicted"/>
<dbReference type="InterPro" id="IPR047971">
    <property type="entry name" value="ExeM-like"/>
</dbReference>
<dbReference type="CDD" id="cd10283">
    <property type="entry name" value="MnuA_DNase1-like"/>
    <property type="match status" value="1"/>
</dbReference>
<protein>
    <recommendedName>
        <fullName evidence="1">Endonuclease/exonuclease/phosphatase domain-containing protein</fullName>
    </recommendedName>
</protein>
<keyword evidence="3" id="KW-1185">Reference proteome</keyword>